<accession>A0A6P1NFY9</accession>
<dbReference type="AlphaFoldDB" id="A0A6P1NFY9"/>
<evidence type="ECO:0000256" key="1">
    <source>
        <dbReference type="ARBA" id="ARBA00001946"/>
    </source>
</evidence>
<dbReference type="Gene3D" id="3.40.190.80">
    <property type="match status" value="1"/>
</dbReference>
<dbReference type="CDD" id="cd01641">
    <property type="entry name" value="Bacterial_IMPase_like_1"/>
    <property type="match status" value="1"/>
</dbReference>
<dbReference type="InterPro" id="IPR051090">
    <property type="entry name" value="Inositol_monoP_superfamily"/>
</dbReference>
<evidence type="ECO:0000256" key="2">
    <source>
        <dbReference type="ARBA" id="ARBA00009759"/>
    </source>
</evidence>
<evidence type="ECO:0000313" key="8">
    <source>
        <dbReference type="Proteomes" id="UP000463975"/>
    </source>
</evidence>
<evidence type="ECO:0000256" key="4">
    <source>
        <dbReference type="ARBA" id="ARBA00022801"/>
    </source>
</evidence>
<evidence type="ECO:0000313" key="7">
    <source>
        <dbReference type="EMBL" id="QHI95440.1"/>
    </source>
</evidence>
<dbReference type="InterPro" id="IPR000760">
    <property type="entry name" value="Inositol_monophosphatase-like"/>
</dbReference>
<name>A0A6P1NFY9_9PROT</name>
<feature type="binding site" evidence="6">
    <location>
        <position position="70"/>
    </location>
    <ligand>
        <name>Mg(2+)</name>
        <dbReference type="ChEBI" id="CHEBI:18420"/>
        <label>1</label>
        <note>catalytic</note>
    </ligand>
</feature>
<dbReference type="GO" id="GO:0000105">
    <property type="term" value="P:L-histidine biosynthetic process"/>
    <property type="evidence" value="ECO:0007669"/>
    <property type="project" value="TreeGrafter"/>
</dbReference>
<dbReference type="InterPro" id="IPR020583">
    <property type="entry name" value="Inositol_monoP_metal-BS"/>
</dbReference>
<evidence type="ECO:0000256" key="3">
    <source>
        <dbReference type="ARBA" id="ARBA00022723"/>
    </source>
</evidence>
<feature type="binding site" evidence="6">
    <location>
        <position position="90"/>
    </location>
    <ligand>
        <name>Mg(2+)</name>
        <dbReference type="ChEBI" id="CHEBI:18420"/>
        <label>2</label>
    </ligand>
</feature>
<dbReference type="KEGG" id="bomb:GT348_03410"/>
<dbReference type="PANTHER" id="PTHR43200">
    <property type="entry name" value="PHOSPHATASE"/>
    <property type="match status" value="1"/>
</dbReference>
<dbReference type="FunFam" id="3.30.540.10:FF:000030">
    <property type="entry name" value="Inositol monophosphatase"/>
    <property type="match status" value="1"/>
</dbReference>
<feature type="binding site" evidence="6">
    <location>
        <position position="89"/>
    </location>
    <ligand>
        <name>Mg(2+)</name>
        <dbReference type="ChEBI" id="CHEBI:18420"/>
        <label>1</label>
        <note>catalytic</note>
    </ligand>
</feature>
<dbReference type="Pfam" id="PF00459">
    <property type="entry name" value="Inositol_P"/>
    <property type="match status" value="1"/>
</dbReference>
<evidence type="ECO:0000256" key="6">
    <source>
        <dbReference type="PIRSR" id="PIRSR600760-2"/>
    </source>
</evidence>
<proteinExistence type="inferred from homology"/>
<dbReference type="Gene3D" id="3.30.540.10">
    <property type="entry name" value="Fructose-1,6-Bisphosphatase, subunit A, domain 1"/>
    <property type="match status" value="1"/>
</dbReference>
<dbReference type="GO" id="GO:0016791">
    <property type="term" value="F:phosphatase activity"/>
    <property type="evidence" value="ECO:0007669"/>
    <property type="project" value="UniProtKB-ARBA"/>
</dbReference>
<keyword evidence="3 6" id="KW-0479">Metal-binding</keyword>
<protein>
    <submittedName>
        <fullName evidence="7">Histidinol phosphate phosphatase</fullName>
    </submittedName>
</protein>
<dbReference type="PANTHER" id="PTHR43200:SF6">
    <property type="entry name" value="3'(2'),5'-BISPHOSPHATE NUCLEOTIDASE"/>
    <property type="match status" value="1"/>
</dbReference>
<keyword evidence="5 6" id="KW-0460">Magnesium</keyword>
<feature type="binding site" evidence="6">
    <location>
        <position position="87"/>
    </location>
    <ligand>
        <name>Mg(2+)</name>
        <dbReference type="ChEBI" id="CHEBI:18420"/>
        <label>1</label>
        <note>catalytic</note>
    </ligand>
</feature>
<dbReference type="GO" id="GO:0046872">
    <property type="term" value="F:metal ion binding"/>
    <property type="evidence" value="ECO:0007669"/>
    <property type="project" value="UniProtKB-KW"/>
</dbReference>
<sequence length="263" mass="28865">MIVDNFSQFLPIARDCADAARACIKPYFRANITIDTKQDNSPVTMADRKAEQAMREIIMRKYPSHSILGEEEGQEGHLSGEWLWILDPIDGTRSFVTGRPSFCTLISLFHKGKPVLGLVDQPITEERWIGIEGEKTQFMSPNITGSAGTRQCNTISRAELSCTSPEIISQENKSRFEKLQNSVKRTSWGGDAYAYGLLSLGHIDLIAEDTLKPWDWAALVPVIKGAGGTITDWNGHALTLESKGNVLACGSPNLLGEAVKALS</sequence>
<dbReference type="Proteomes" id="UP000463975">
    <property type="component" value="Chromosome"/>
</dbReference>
<reference evidence="7 8" key="1">
    <citation type="submission" date="2020-01" db="EMBL/GenBank/DDBJ databases">
        <title>Genome sequencing of strain KACC 21507.</title>
        <authorList>
            <person name="Heo J."/>
            <person name="Kim S.-J."/>
            <person name="Kim J.-S."/>
            <person name="Hong S.-B."/>
            <person name="Kwon S.-W."/>
        </authorList>
    </citation>
    <scope>NUCLEOTIDE SEQUENCE [LARGE SCALE GENOMIC DNA]</scope>
    <source>
        <strain evidence="7 8">KACC 21507</strain>
    </source>
</reference>
<dbReference type="SUPFAM" id="SSF56655">
    <property type="entry name" value="Carbohydrate phosphatase"/>
    <property type="match status" value="1"/>
</dbReference>
<gene>
    <name evidence="7" type="ORF">GT348_03410</name>
</gene>
<evidence type="ECO:0000256" key="5">
    <source>
        <dbReference type="ARBA" id="ARBA00022842"/>
    </source>
</evidence>
<organism evidence="7 8">
    <name type="scientific">Aristophania vespae</name>
    <dbReference type="NCBI Taxonomy" id="2697033"/>
    <lineage>
        <taxon>Bacteria</taxon>
        <taxon>Pseudomonadati</taxon>
        <taxon>Pseudomonadota</taxon>
        <taxon>Alphaproteobacteria</taxon>
        <taxon>Acetobacterales</taxon>
        <taxon>Acetobacteraceae</taxon>
        <taxon>Aristophania</taxon>
    </lineage>
</organism>
<comment type="similarity">
    <text evidence="2">Belongs to the inositol monophosphatase superfamily.</text>
</comment>
<dbReference type="PRINTS" id="PR00377">
    <property type="entry name" value="IMPHPHTASES"/>
</dbReference>
<feature type="binding site" evidence="6">
    <location>
        <position position="215"/>
    </location>
    <ligand>
        <name>Mg(2+)</name>
        <dbReference type="ChEBI" id="CHEBI:18420"/>
        <label>1</label>
        <note>catalytic</note>
    </ligand>
</feature>
<comment type="cofactor">
    <cofactor evidence="1 6">
        <name>Mg(2+)</name>
        <dbReference type="ChEBI" id="CHEBI:18420"/>
    </cofactor>
</comment>
<dbReference type="PROSITE" id="PS00629">
    <property type="entry name" value="IMP_1"/>
    <property type="match status" value="1"/>
</dbReference>
<dbReference type="EMBL" id="CP047652">
    <property type="protein sequence ID" value="QHI95440.1"/>
    <property type="molecule type" value="Genomic_DNA"/>
</dbReference>
<keyword evidence="4" id="KW-0378">Hydrolase</keyword>
<dbReference type="RefSeq" id="WP_160618517.1">
    <property type="nucleotide sequence ID" value="NZ_CP047652.1"/>
</dbReference>
<keyword evidence="8" id="KW-1185">Reference proteome</keyword>